<keyword evidence="3" id="KW-1185">Reference proteome</keyword>
<dbReference type="PANTHER" id="PTHR46148">
    <property type="entry name" value="CHROMO DOMAIN-CONTAINING PROTEIN"/>
    <property type="match status" value="1"/>
</dbReference>
<evidence type="ECO:0000313" key="3">
    <source>
        <dbReference type="Proteomes" id="UP001234989"/>
    </source>
</evidence>
<feature type="domain" description="Tf2-1-like SH3-like" evidence="1">
    <location>
        <begin position="4"/>
        <end position="55"/>
    </location>
</feature>
<dbReference type="Pfam" id="PF24626">
    <property type="entry name" value="SH3_Tf2-1"/>
    <property type="match status" value="1"/>
</dbReference>
<dbReference type="AlphaFoldDB" id="A0AAF0QGC0"/>
<evidence type="ECO:0000313" key="2">
    <source>
        <dbReference type="EMBL" id="WMV20066.1"/>
    </source>
</evidence>
<dbReference type="EMBL" id="CP133614">
    <property type="protein sequence ID" value="WMV20066.1"/>
    <property type="molecule type" value="Genomic_DNA"/>
</dbReference>
<dbReference type="PANTHER" id="PTHR46148:SF56">
    <property type="entry name" value="RETROTRANSPOSON PROTEIN"/>
    <property type="match status" value="1"/>
</dbReference>
<proteinExistence type="predicted"/>
<dbReference type="InterPro" id="IPR056924">
    <property type="entry name" value="SH3_Tf2-1"/>
</dbReference>
<accession>A0AAF0QGC0</accession>
<evidence type="ECO:0000259" key="1">
    <source>
        <dbReference type="Pfam" id="PF24626"/>
    </source>
</evidence>
<gene>
    <name evidence="2" type="ORF">MTR67_013451</name>
</gene>
<reference evidence="2" key="1">
    <citation type="submission" date="2023-08" db="EMBL/GenBank/DDBJ databases">
        <title>A de novo genome assembly of Solanum verrucosum Schlechtendal, a Mexican diploid species geographically isolated from the other diploid A-genome species in potato relatives.</title>
        <authorList>
            <person name="Hosaka K."/>
        </authorList>
    </citation>
    <scope>NUCLEOTIDE SEQUENCE</scope>
    <source>
        <tissue evidence="2">Young leaves</tissue>
    </source>
</reference>
<organism evidence="2 3">
    <name type="scientific">Solanum verrucosum</name>
    <dbReference type="NCBI Taxonomy" id="315347"/>
    <lineage>
        <taxon>Eukaryota</taxon>
        <taxon>Viridiplantae</taxon>
        <taxon>Streptophyta</taxon>
        <taxon>Embryophyta</taxon>
        <taxon>Tracheophyta</taxon>
        <taxon>Spermatophyta</taxon>
        <taxon>Magnoliopsida</taxon>
        <taxon>eudicotyledons</taxon>
        <taxon>Gunneridae</taxon>
        <taxon>Pentapetalae</taxon>
        <taxon>asterids</taxon>
        <taxon>lamiids</taxon>
        <taxon>Solanales</taxon>
        <taxon>Solanaceae</taxon>
        <taxon>Solanoideae</taxon>
        <taxon>Solaneae</taxon>
        <taxon>Solanum</taxon>
    </lineage>
</organism>
<dbReference type="Proteomes" id="UP001234989">
    <property type="component" value="Chromosome 3"/>
</dbReference>
<name>A0AAF0QGC0_SOLVR</name>
<protein>
    <recommendedName>
        <fullName evidence="1">Tf2-1-like SH3-like domain-containing protein</fullName>
    </recommendedName>
</protein>
<sequence>MKGVRRFGKEGKFSPRDIGPYRISKMMDNVAYELELPQELAVVHPVFHISMLKKCMGDPSLIIPTENIEIKDSLSAPRRGANTDLTARKSVFSNQTLSFTPKILRSRDSRNAKARVYLSRLFFKLLQENGSFRGNLVPDILGLIEDKKDGQCSLLVGGTTRARNGSSGVSHLYVEEVYGRSFIDHTN</sequence>